<dbReference type="AlphaFoldDB" id="A0A194VKN9"/>
<dbReference type="SMR" id="A0A194VKN9"/>
<dbReference type="Gene3D" id="3.30.200.20">
    <property type="entry name" value="Phosphorylase Kinase, domain 1"/>
    <property type="match status" value="1"/>
</dbReference>
<keyword evidence="3" id="KW-1185">Reference proteome</keyword>
<dbReference type="SUPFAM" id="SSF56112">
    <property type="entry name" value="Protein kinase-like (PK-like)"/>
    <property type="match status" value="1"/>
</dbReference>
<name>A0A194VKN9_CYTMA</name>
<dbReference type="OrthoDB" id="25129at2759"/>
<reference evidence="2" key="1">
    <citation type="submission" date="2014-12" db="EMBL/GenBank/DDBJ databases">
        <title>Genome Sequence of Valsa Canker Pathogens Uncovers a Specific Adaption of Colonization on Woody Bark.</title>
        <authorList>
            <person name="Yin Z."/>
            <person name="Liu H."/>
            <person name="Gao X."/>
            <person name="Li Z."/>
            <person name="Song N."/>
            <person name="Ke X."/>
            <person name="Dai Q."/>
            <person name="Wu Y."/>
            <person name="Sun Y."/>
            <person name="Xu J.-R."/>
            <person name="Kang Z.K."/>
            <person name="Wang L."/>
            <person name="Huang L."/>
        </authorList>
    </citation>
    <scope>NUCLEOTIDE SEQUENCE [LARGE SCALE GENOMIC DNA]</scope>
    <source>
        <strain evidence="2">03-8</strain>
    </source>
</reference>
<protein>
    <recommendedName>
        <fullName evidence="1">Aminoglycoside phosphotransferase domain-containing protein</fullName>
    </recommendedName>
</protein>
<proteinExistence type="predicted"/>
<dbReference type="EMBL" id="CM003098">
    <property type="protein sequence ID" value="KUI64726.1"/>
    <property type="molecule type" value="Genomic_DNA"/>
</dbReference>
<dbReference type="Gene3D" id="3.90.1200.10">
    <property type="match status" value="1"/>
</dbReference>
<dbReference type="Pfam" id="PF01636">
    <property type="entry name" value="APH"/>
    <property type="match status" value="1"/>
</dbReference>
<evidence type="ECO:0000313" key="3">
    <source>
        <dbReference type="Proteomes" id="UP000078559"/>
    </source>
</evidence>
<dbReference type="InterPro" id="IPR002575">
    <property type="entry name" value="Aminoglycoside_PTrfase"/>
</dbReference>
<organism evidence="2 3">
    <name type="scientific">Cytospora mali</name>
    <name type="common">Apple Valsa canker fungus</name>
    <name type="synonym">Valsa mali</name>
    <dbReference type="NCBI Taxonomy" id="578113"/>
    <lineage>
        <taxon>Eukaryota</taxon>
        <taxon>Fungi</taxon>
        <taxon>Dikarya</taxon>
        <taxon>Ascomycota</taxon>
        <taxon>Pezizomycotina</taxon>
        <taxon>Sordariomycetes</taxon>
        <taxon>Sordariomycetidae</taxon>
        <taxon>Diaporthales</taxon>
        <taxon>Cytosporaceae</taxon>
        <taxon>Cytospora</taxon>
    </lineage>
</organism>
<feature type="domain" description="Aminoglycoside phosphotransferase" evidence="1">
    <location>
        <begin position="115"/>
        <end position="272"/>
    </location>
</feature>
<accession>A0A194VKN9</accession>
<dbReference type="InterPro" id="IPR011009">
    <property type="entry name" value="Kinase-like_dom_sf"/>
</dbReference>
<dbReference type="Proteomes" id="UP000078559">
    <property type="component" value="Chromosome 1"/>
</dbReference>
<evidence type="ECO:0000313" key="2">
    <source>
        <dbReference type="EMBL" id="KUI64726.1"/>
    </source>
</evidence>
<evidence type="ECO:0000259" key="1">
    <source>
        <dbReference type="Pfam" id="PF01636"/>
    </source>
</evidence>
<sequence length="372" mass="41699">MPNTAEPTVGEISSRITQELAPTRFACSSLVPLSGGTANFIFKATLVKPLEDGTSDVVVKHGEGFVAQHPSLKLSTLRCAVQKLPQATNQFCSVRTPGLLHFSPDSSTLVQEYMPDSLNLKSYALRHFSPSTPESEKPNVLEVGRALGKWLRSFHDWAASPEQEALRSRVRLNKEMQGIKITYNYERLLSLLEKFPFLEDWKGVFEDIIAKVNAEVADESQLQIIHGDFWTGNILLPDAEIKPDRQVPLFVIDWEMCQLGMRPLDLGQMIAELYEITLYKDIKAGLWMIEGFLNGYGFVDDDFAYRTALHVGTHLVGFGTSVPGWGTPEQVELVAKTGRDIILRAWETDRCWFEDHDLAPLFQAGSIDDALK</sequence>
<gene>
    <name evidence="2" type="ORF">VM1G_11276</name>
</gene>